<dbReference type="PROSITE" id="PS50082">
    <property type="entry name" value="WD_REPEATS_2"/>
    <property type="match status" value="3"/>
</dbReference>
<dbReference type="SUPFAM" id="SSF50978">
    <property type="entry name" value="WD40 repeat-like"/>
    <property type="match status" value="2"/>
</dbReference>
<dbReference type="Pfam" id="PF00400">
    <property type="entry name" value="WD40"/>
    <property type="match status" value="1"/>
</dbReference>
<evidence type="ECO:0000313" key="8">
    <source>
        <dbReference type="Proteomes" id="UP000655588"/>
    </source>
</evidence>
<dbReference type="InterPro" id="IPR001680">
    <property type="entry name" value="WD40_rpt"/>
</dbReference>
<proteinExistence type="predicted"/>
<evidence type="ECO:0000259" key="4">
    <source>
        <dbReference type="Pfam" id="PF23770"/>
    </source>
</evidence>
<comment type="caution">
    <text evidence="7">The sequence shown here is derived from an EMBL/GenBank/DDBJ whole genome shotgun (WGS) entry which is preliminary data.</text>
</comment>
<dbReference type="Pfam" id="PF23770">
    <property type="entry name" value="Beta-prop_RIG_1st"/>
    <property type="match status" value="1"/>
</dbReference>
<dbReference type="GO" id="GO:0000387">
    <property type="term" value="P:spliceosomal snRNP assembly"/>
    <property type="evidence" value="ECO:0007669"/>
    <property type="project" value="TreeGrafter"/>
</dbReference>
<feature type="domain" description="Gem-associated protein 5 TPR" evidence="5">
    <location>
        <begin position="800"/>
        <end position="1005"/>
    </location>
</feature>
<dbReference type="AlphaFoldDB" id="A0A833SI04"/>
<accession>A0A833SI04</accession>
<dbReference type="InterPro" id="IPR052640">
    <property type="entry name" value="Gemin-5"/>
</dbReference>
<feature type="domain" description="Gem-associated protein 5 second beta-propeller" evidence="6">
    <location>
        <begin position="366"/>
        <end position="671"/>
    </location>
</feature>
<keyword evidence="8" id="KW-1185">Reference proteome</keyword>
<name>A0A833SI04_9HYME</name>
<evidence type="ECO:0000256" key="3">
    <source>
        <dbReference type="PROSITE-ProRule" id="PRU00221"/>
    </source>
</evidence>
<evidence type="ECO:0000313" key="7">
    <source>
        <dbReference type="EMBL" id="KAF3428992.1"/>
    </source>
</evidence>
<dbReference type="PROSITE" id="PS00678">
    <property type="entry name" value="WD_REPEATS_1"/>
    <property type="match status" value="1"/>
</dbReference>
<dbReference type="Pfam" id="PF23775">
    <property type="entry name" value="Beta-prop_RIG_2nd"/>
    <property type="match status" value="1"/>
</dbReference>
<dbReference type="InterPro" id="IPR056424">
    <property type="entry name" value="Beta-prop_GEMI5_2nd"/>
</dbReference>
<dbReference type="GO" id="GO:0003730">
    <property type="term" value="F:mRNA 3'-UTR binding"/>
    <property type="evidence" value="ECO:0007669"/>
    <property type="project" value="TreeGrafter"/>
</dbReference>
<dbReference type="GO" id="GO:0005634">
    <property type="term" value="C:nucleus"/>
    <property type="evidence" value="ECO:0007669"/>
    <property type="project" value="TreeGrafter"/>
</dbReference>
<keyword evidence="1 3" id="KW-0853">WD repeat</keyword>
<sequence>MNQVTLPPSPNWYLNNILACSSTGITAWGARNSIVIAKFDELDKILHYFIIRHAHKSRVTCLAFTPNLKEVNPNLMASTGDDNIIKIWDSDTLYDIYTCCLENTKQAVSVEWSRKEAYIIYIATSDGYVLSWNAYFDTISSISLGKAIPTCISSCPHQSHLVAAGTKSGLVYIINFQDRGKIVYKLRGHDTEIVSLSWCPSENNVLSENPNKDLLLASGGKERTIFIWKAGGDGRYEMTISLPLSSFSTINHKSNWGVVHWIEPKLLLTSSLWGELISWDLSTIIKGKPVVKLIHAHHTRGLFCIAHEPHLQDISEQDWTIKRRHTIWTLAQDRRIICCRIEENNVEIHYNIFTQGGYVYCIAACPSETSYIAFGAGDAMLRLWNLSEAHATNFNIYTLWQRIKGKIRAIAWHPEKENLLAYGTDEGRVGLFHINTNKAPVLYRQYHRGIICTIGWGPNLENKFVLYSCGEGELVYYDSEKVKTQEAKSVLKKECTDFSWKPDFSCLAVGLENGTILFLNKKLETRGCSKFSPEMVNCLAWHPESTATDLKFSPLKNYLAVSFESCNILIFDLSNFMDYLKKMEDSTNNDKCDIYKVHEIVATLIGHIKTVVCLAWNPHISGQLISGSYDGSAQIWNVETQELIAIYSEHNGPVLCCMWSPLDPNFIITGSVDFTIRVWKLTNYSSQSKMLQKLRKIKEKQNETSGTVNTSVENSLLETNTTAGCSTSNVSKTTQKSKTMMMTEVKNKNVRSYFSKCINTTAQKPLLLKSLINIIKSMKSENFDLEDIQTDTSYHMIPILFSTQEYFVSHLNNEKHTHTEKNCHNLITEMDIWCDNLKQNLEEAAKEKRLNDFLVSLSASLSMKVWKDMCELYAYQLITEGNPYKAVSYLLCVHKTYKAIEVFQTSNLYKEAYVLARCRLESDDPVLIEILKQWAKYSIDIGNFEQAAYIYAKLGAFLDTVKYLARRKDAATLITAAEIAFLCNDEIFSKSLAEQAIITTLINSEYDFARNIIEKFPYLKYQEIHILTFEELEKNIKGDISLARIQRWIGAESNYGLLQSLETICGNCSSYYNDLYQNTFCKILDNEKMVRLLWLTVGHEIALAIASLEKEQKLKHIVTVLHTITEYELRYRTGLENLHSLLIETMIILDIKSPMDKTSIYAKTDYSISTSKTQDKSNVDQDVESLMETLNTLKMQKDEILNDLGHIPDPIMVYGVANELCSKLHDETIKNKFIKCISDTWLNTTT</sequence>
<dbReference type="InterPro" id="IPR056421">
    <property type="entry name" value="TPR_GEMI5"/>
</dbReference>
<dbReference type="PANTHER" id="PTHR46362:SF1">
    <property type="entry name" value="GEM-ASSOCIATED PROTEIN 5"/>
    <property type="match status" value="1"/>
</dbReference>
<evidence type="ECO:0000256" key="1">
    <source>
        <dbReference type="ARBA" id="ARBA00022574"/>
    </source>
</evidence>
<evidence type="ECO:0000256" key="2">
    <source>
        <dbReference type="ARBA" id="ARBA00022737"/>
    </source>
</evidence>
<feature type="repeat" description="WD" evidence="3">
    <location>
        <begin position="647"/>
        <end position="689"/>
    </location>
</feature>
<dbReference type="PROSITE" id="PS50294">
    <property type="entry name" value="WD_REPEATS_REGION"/>
    <property type="match status" value="3"/>
</dbReference>
<dbReference type="EMBL" id="WNWW01000189">
    <property type="protein sequence ID" value="KAF3428992.1"/>
    <property type="molecule type" value="Genomic_DNA"/>
</dbReference>
<dbReference type="InterPro" id="IPR056432">
    <property type="entry name" value="Beta-prop_GEMI5_1st"/>
</dbReference>
<evidence type="ECO:0008006" key="9">
    <source>
        <dbReference type="Google" id="ProtNLM"/>
    </source>
</evidence>
<keyword evidence="2" id="KW-0677">Repeat</keyword>
<dbReference type="InterPro" id="IPR015943">
    <property type="entry name" value="WD40/YVTN_repeat-like_dom_sf"/>
</dbReference>
<evidence type="ECO:0000259" key="5">
    <source>
        <dbReference type="Pfam" id="PF23774"/>
    </source>
</evidence>
<gene>
    <name evidence="7" type="ORF">E2986_02063</name>
</gene>
<dbReference type="GO" id="GO:0032797">
    <property type="term" value="C:SMN complex"/>
    <property type="evidence" value="ECO:0007669"/>
    <property type="project" value="TreeGrafter"/>
</dbReference>
<dbReference type="Gene3D" id="2.130.10.10">
    <property type="entry name" value="YVTN repeat-like/Quinoprotein amine dehydrogenase"/>
    <property type="match status" value="2"/>
</dbReference>
<feature type="domain" description="Gem-associated protein 5 first beta-propeller" evidence="4">
    <location>
        <begin position="128"/>
        <end position="199"/>
    </location>
</feature>
<dbReference type="PANTHER" id="PTHR46362">
    <property type="entry name" value="GEM-ASSOCIATED PROTEIN 5"/>
    <property type="match status" value="1"/>
</dbReference>
<dbReference type="InterPro" id="IPR019775">
    <property type="entry name" value="WD40_repeat_CS"/>
</dbReference>
<feature type="repeat" description="WD" evidence="3">
    <location>
        <begin position="604"/>
        <end position="646"/>
    </location>
</feature>
<dbReference type="Proteomes" id="UP000655588">
    <property type="component" value="Unassembled WGS sequence"/>
</dbReference>
<dbReference type="Pfam" id="PF23774">
    <property type="entry name" value="TPR_GEMI5"/>
    <property type="match status" value="1"/>
</dbReference>
<dbReference type="SMART" id="SM00320">
    <property type="entry name" value="WD40"/>
    <property type="match status" value="10"/>
</dbReference>
<evidence type="ECO:0000259" key="6">
    <source>
        <dbReference type="Pfam" id="PF23775"/>
    </source>
</evidence>
<protein>
    <recommendedName>
        <fullName evidence="9">Gem-associated protein 5</fullName>
    </recommendedName>
</protein>
<feature type="repeat" description="WD" evidence="3">
    <location>
        <begin position="52"/>
        <end position="98"/>
    </location>
</feature>
<reference evidence="7" key="1">
    <citation type="submission" date="2019-11" db="EMBL/GenBank/DDBJ databases">
        <title>The nuclear and mitochondrial genomes of Frieseomelitta varia - a highly eusocial stingless bee (Meliponini) with a permanently sterile worker caste.</title>
        <authorList>
            <person name="Freitas F.C.P."/>
            <person name="Lourenco A.P."/>
            <person name="Nunes F.M.F."/>
            <person name="Paschoal A.R."/>
            <person name="Abreu F.C.P."/>
            <person name="Barbin F.O."/>
            <person name="Bataglia L."/>
            <person name="Cardoso-Junior C.A.M."/>
            <person name="Cervoni M.S."/>
            <person name="Silva S.R."/>
            <person name="Dalarmi F."/>
            <person name="Del Lama M.A."/>
            <person name="Depintor T.S."/>
            <person name="Ferreira K.M."/>
            <person name="Goria P.S."/>
            <person name="Jaskot M.C."/>
            <person name="Lago D.C."/>
            <person name="Luna-Lucena D."/>
            <person name="Moda L.M."/>
            <person name="Nascimento L."/>
            <person name="Pedrino M."/>
            <person name="Rabico F.O."/>
            <person name="Sanches F.C."/>
            <person name="Santos D.E."/>
            <person name="Santos C.G."/>
            <person name="Vieira J."/>
            <person name="Lopes T.F."/>
            <person name="Barchuk A.R."/>
            <person name="Hartfelder K."/>
            <person name="Simoes Z.L.P."/>
            <person name="Bitondi M.M.G."/>
            <person name="Pinheiro D.G."/>
        </authorList>
    </citation>
    <scope>NUCLEOTIDE SEQUENCE</scope>
    <source>
        <strain evidence="7">USP_RPSP 00005682</strain>
        <tissue evidence="7">Whole individual</tissue>
    </source>
</reference>
<dbReference type="InterPro" id="IPR036322">
    <property type="entry name" value="WD40_repeat_dom_sf"/>
</dbReference>
<organism evidence="7 8">
    <name type="scientific">Frieseomelitta varia</name>
    <dbReference type="NCBI Taxonomy" id="561572"/>
    <lineage>
        <taxon>Eukaryota</taxon>
        <taxon>Metazoa</taxon>
        <taxon>Ecdysozoa</taxon>
        <taxon>Arthropoda</taxon>
        <taxon>Hexapoda</taxon>
        <taxon>Insecta</taxon>
        <taxon>Pterygota</taxon>
        <taxon>Neoptera</taxon>
        <taxon>Endopterygota</taxon>
        <taxon>Hymenoptera</taxon>
        <taxon>Apocrita</taxon>
        <taxon>Aculeata</taxon>
        <taxon>Apoidea</taxon>
        <taxon>Anthophila</taxon>
        <taxon>Apidae</taxon>
        <taxon>Frieseomelitta</taxon>
    </lineage>
</organism>